<feature type="region of interest" description="Disordered" evidence="3">
    <location>
        <begin position="1"/>
        <end position="30"/>
    </location>
</feature>
<feature type="domain" description="Dynamin-type G" evidence="5">
    <location>
        <begin position="127"/>
        <end position="437"/>
    </location>
</feature>
<dbReference type="GO" id="GO:0008017">
    <property type="term" value="F:microtubule binding"/>
    <property type="evidence" value="ECO:0007669"/>
    <property type="project" value="TreeGrafter"/>
</dbReference>
<dbReference type="GO" id="GO:0005886">
    <property type="term" value="C:plasma membrane"/>
    <property type="evidence" value="ECO:0007669"/>
    <property type="project" value="TreeGrafter"/>
</dbReference>
<dbReference type="PANTHER" id="PTHR11566:SF131">
    <property type="entry name" value="GTPASE, PUTATIVE (AFU_ORTHOLOGUE AFUA_6G07630)-RELATED"/>
    <property type="match status" value="1"/>
</dbReference>
<dbReference type="Gene3D" id="3.40.50.300">
    <property type="entry name" value="P-loop containing nucleotide triphosphate hydrolases"/>
    <property type="match status" value="1"/>
</dbReference>
<dbReference type="EMBL" id="JAADJZ010000014">
    <property type="protein sequence ID" value="KAF2870258.1"/>
    <property type="molecule type" value="Genomic_DNA"/>
</dbReference>
<keyword evidence="6" id="KW-0378">Hydrolase</keyword>
<gene>
    <name evidence="6" type="ORF">BDV95DRAFT_595788</name>
</gene>
<dbReference type="GO" id="GO:0003924">
    <property type="term" value="F:GTPase activity"/>
    <property type="evidence" value="ECO:0007669"/>
    <property type="project" value="InterPro"/>
</dbReference>
<evidence type="ECO:0000256" key="3">
    <source>
        <dbReference type="SAM" id="MobiDB-lite"/>
    </source>
</evidence>
<feature type="compositionally biased region" description="Polar residues" evidence="3">
    <location>
        <begin position="564"/>
        <end position="577"/>
    </location>
</feature>
<evidence type="ECO:0000259" key="5">
    <source>
        <dbReference type="PROSITE" id="PS51718"/>
    </source>
</evidence>
<reference evidence="6 7" key="1">
    <citation type="submission" date="2020-01" db="EMBL/GenBank/DDBJ databases">
        <authorList>
            <consortium name="DOE Joint Genome Institute"/>
            <person name="Haridas S."/>
            <person name="Albert R."/>
            <person name="Binder M."/>
            <person name="Bloem J."/>
            <person name="Labutti K."/>
            <person name="Salamov A."/>
            <person name="Andreopoulos B."/>
            <person name="Baker S.E."/>
            <person name="Barry K."/>
            <person name="Bills G."/>
            <person name="Bluhm B.H."/>
            <person name="Cannon C."/>
            <person name="Castanera R."/>
            <person name="Culley D.E."/>
            <person name="Daum C."/>
            <person name="Ezra D."/>
            <person name="Gonzalez J.B."/>
            <person name="Henrissat B."/>
            <person name="Kuo A."/>
            <person name="Liang C."/>
            <person name="Lipzen A."/>
            <person name="Lutzoni F."/>
            <person name="Magnuson J."/>
            <person name="Mondo S."/>
            <person name="Nolan M."/>
            <person name="Ohm R."/>
            <person name="Pangilinan J."/>
            <person name="Park H.-J.H."/>
            <person name="Ramirez L."/>
            <person name="Alfaro M."/>
            <person name="Sun H."/>
            <person name="Tritt A."/>
            <person name="Yoshinaga Y."/>
            <person name="Zwiers L.-H.L."/>
            <person name="Turgeon B.G."/>
            <person name="Goodwin S.B."/>
            <person name="Spatafora J.W."/>
            <person name="Crous P.W."/>
            <person name="Grigoriev I.V."/>
        </authorList>
    </citation>
    <scope>NUCLEOTIDE SEQUENCE [LARGE SCALE GENOMIC DNA]</scope>
    <source>
        <strain evidence="6 7">CBS 611.86</strain>
    </source>
</reference>
<dbReference type="AlphaFoldDB" id="A0A7C8M6K2"/>
<keyword evidence="7" id="KW-1185">Reference proteome</keyword>
<dbReference type="InterPro" id="IPR022812">
    <property type="entry name" value="Dynamin"/>
</dbReference>
<sequence length="890" mass="100554">MAGPSRGSKRQVAKTTSAVIDDDQELSSGSTEVDDTLLDLVMDDQWAHNVFQVGTGTQRTQRTQRTERTLPLQSSQTVEPQPAKESLLYDGLVNTSTGREVGTLSEGVKDLISTMNELEKLNLSNLDIQLARIVVIGDQSAGKSSVIEKISDITVPRAGGTCTRCPMFIKLDSGTEHSTAWTAKVYLRNTTSQAENGLATGEVFFAQTDNPPELEKLISRAQLALLNPMRNYEQYIPGSPSETFAETRQLEFSKNVVCIYVSAPWLPDLSFYDLPGVILGRGNPSKEDLKTFVKDLVIRYIEDENSLILLTSSLEVDWDISSNAAELVTLTKATGRCVGVLTKPDRIDNAARYDEIEQALKGELDALGHGYFIVKSPSQSELTRKITRQEARDEEERFFTTAPWATTLSQHRERFGSRNLQTALSRKLAALSLQAIPGIAAEIAKKVEEIDAELMTIPKPTRDVVNLVIESVRTFTDAVRQEIAREYSHSNNKWKMAWDQLRKDFAERLDECHPRLLTEGALDQDSLQPTGPEMIDLCYSDEEEKGGPASTLPSTPHKRKLETPSATSTPSGRSFGTPSKKAKTNSDLAQRYSLDQTRERLLQMSSAKLLHQVNPKAIECMMHESLAYLNVHLSTFFKILNSSLSRRIEGILKESMAKWHTTSLYKETRRIVQDFVTLHMNAQRTTMGPDTLNDELSGPYFFNQQYFQFHLEHFYKDYKTARYKKRASIYFKLLEARNGKALLQKERNKELDREPLKSLLATDPYEKEVQVIAQVRAYYELAVLRFHESICMRVESQLFKQLSDNLAEQLRDELRINDHNVHSRCVELLAEDAGREAKRQQLERDKANLLAGQMIVEDLKAKYKDSTSFQAVDSNGQADHMDVDHDDLYN</sequence>
<evidence type="ECO:0000256" key="1">
    <source>
        <dbReference type="ARBA" id="ARBA00022741"/>
    </source>
</evidence>
<dbReference type="InterPro" id="IPR027417">
    <property type="entry name" value="P-loop_NTPase"/>
</dbReference>
<evidence type="ECO:0000259" key="4">
    <source>
        <dbReference type="PROSITE" id="PS51388"/>
    </source>
</evidence>
<name>A0A7C8M6K2_9PLEO</name>
<dbReference type="GO" id="GO:0005525">
    <property type="term" value="F:GTP binding"/>
    <property type="evidence" value="ECO:0007669"/>
    <property type="project" value="InterPro"/>
</dbReference>
<dbReference type="InterPro" id="IPR020850">
    <property type="entry name" value="GED_dom"/>
</dbReference>
<dbReference type="PROSITE" id="PS51388">
    <property type="entry name" value="GED"/>
    <property type="match status" value="1"/>
</dbReference>
<dbReference type="SUPFAM" id="SSF52540">
    <property type="entry name" value="P-loop containing nucleoside triphosphate hydrolases"/>
    <property type="match status" value="1"/>
</dbReference>
<dbReference type="PANTHER" id="PTHR11566">
    <property type="entry name" value="DYNAMIN"/>
    <property type="match status" value="1"/>
</dbReference>
<feature type="region of interest" description="Disordered" evidence="3">
    <location>
        <begin position="57"/>
        <end position="81"/>
    </location>
</feature>
<dbReference type="GO" id="GO:0005874">
    <property type="term" value="C:microtubule"/>
    <property type="evidence" value="ECO:0007669"/>
    <property type="project" value="TreeGrafter"/>
</dbReference>
<dbReference type="InterPro" id="IPR045063">
    <property type="entry name" value="Dynamin_N"/>
</dbReference>
<dbReference type="SMART" id="SM00053">
    <property type="entry name" value="DYNc"/>
    <property type="match status" value="1"/>
</dbReference>
<evidence type="ECO:0000256" key="2">
    <source>
        <dbReference type="ARBA" id="ARBA00023134"/>
    </source>
</evidence>
<feature type="region of interest" description="Disordered" evidence="3">
    <location>
        <begin position="870"/>
        <end position="890"/>
    </location>
</feature>
<evidence type="ECO:0000313" key="6">
    <source>
        <dbReference type="EMBL" id="KAF2870258.1"/>
    </source>
</evidence>
<dbReference type="Proteomes" id="UP000481861">
    <property type="component" value="Unassembled WGS sequence"/>
</dbReference>
<dbReference type="GO" id="GO:0031623">
    <property type="term" value="P:receptor internalization"/>
    <property type="evidence" value="ECO:0007669"/>
    <property type="project" value="TreeGrafter"/>
</dbReference>
<dbReference type="CDD" id="cd08771">
    <property type="entry name" value="DLP_1"/>
    <property type="match status" value="1"/>
</dbReference>
<dbReference type="InterPro" id="IPR030381">
    <property type="entry name" value="G_DYNAMIN_dom"/>
</dbReference>
<dbReference type="PROSITE" id="PS51718">
    <property type="entry name" value="G_DYNAMIN_2"/>
    <property type="match status" value="1"/>
</dbReference>
<dbReference type="Pfam" id="PF01031">
    <property type="entry name" value="Dynamin_M"/>
    <property type="match status" value="1"/>
</dbReference>
<organism evidence="6 7">
    <name type="scientific">Massariosphaeria phaeospora</name>
    <dbReference type="NCBI Taxonomy" id="100035"/>
    <lineage>
        <taxon>Eukaryota</taxon>
        <taxon>Fungi</taxon>
        <taxon>Dikarya</taxon>
        <taxon>Ascomycota</taxon>
        <taxon>Pezizomycotina</taxon>
        <taxon>Dothideomycetes</taxon>
        <taxon>Pleosporomycetidae</taxon>
        <taxon>Pleosporales</taxon>
        <taxon>Pleosporales incertae sedis</taxon>
        <taxon>Massariosphaeria</taxon>
    </lineage>
</organism>
<comment type="caution">
    <text evidence="6">The sequence shown here is derived from an EMBL/GenBank/DDBJ whole genome shotgun (WGS) entry which is preliminary data.</text>
</comment>
<keyword evidence="1" id="KW-0547">Nucleotide-binding</keyword>
<feature type="compositionally biased region" description="Basic and acidic residues" evidence="3">
    <location>
        <begin position="879"/>
        <end position="890"/>
    </location>
</feature>
<feature type="domain" description="GED" evidence="4">
    <location>
        <begin position="768"/>
        <end position="864"/>
    </location>
</feature>
<dbReference type="InterPro" id="IPR001401">
    <property type="entry name" value="Dynamin_GTPase"/>
</dbReference>
<dbReference type="PRINTS" id="PR00195">
    <property type="entry name" value="DYNAMIN"/>
</dbReference>
<keyword evidence="2" id="KW-0342">GTP-binding</keyword>
<dbReference type="Pfam" id="PF00350">
    <property type="entry name" value="Dynamin_N"/>
    <property type="match status" value="1"/>
</dbReference>
<protein>
    <submittedName>
        <fullName evidence="6">P-loop containing nucleoside triphosphate hydrolase protein</fullName>
    </submittedName>
</protein>
<accession>A0A7C8M6K2</accession>
<evidence type="ECO:0000313" key="7">
    <source>
        <dbReference type="Proteomes" id="UP000481861"/>
    </source>
</evidence>
<proteinExistence type="predicted"/>
<feature type="region of interest" description="Disordered" evidence="3">
    <location>
        <begin position="542"/>
        <end position="589"/>
    </location>
</feature>
<dbReference type="GO" id="GO:0005737">
    <property type="term" value="C:cytoplasm"/>
    <property type="evidence" value="ECO:0007669"/>
    <property type="project" value="TreeGrafter"/>
</dbReference>
<dbReference type="OrthoDB" id="5061070at2759"/>
<dbReference type="InterPro" id="IPR000375">
    <property type="entry name" value="Dynamin_stalk"/>
</dbReference>